<dbReference type="STRING" id="538381.GCA_001696535_03270"/>
<name>A0A285RWE9_9HYPH</name>
<dbReference type="Gene3D" id="3.40.50.410">
    <property type="entry name" value="von Willebrand factor, type A domain"/>
    <property type="match status" value="1"/>
</dbReference>
<dbReference type="InterPro" id="IPR010607">
    <property type="entry name" value="DUF1194"/>
</dbReference>
<dbReference type="SUPFAM" id="SSF53300">
    <property type="entry name" value="vWA-like"/>
    <property type="match status" value="1"/>
</dbReference>
<dbReference type="RefSeq" id="WP_097174024.1">
    <property type="nucleotide sequence ID" value="NZ_OBML01000002.1"/>
</dbReference>
<feature type="signal peptide" evidence="1">
    <location>
        <begin position="1"/>
        <end position="26"/>
    </location>
</feature>
<evidence type="ECO:0008006" key="4">
    <source>
        <dbReference type="Google" id="ProtNLM"/>
    </source>
</evidence>
<dbReference type="CDD" id="cd00198">
    <property type="entry name" value="vWFA"/>
    <property type="match status" value="1"/>
</dbReference>
<dbReference type="Proteomes" id="UP000219331">
    <property type="component" value="Unassembled WGS sequence"/>
</dbReference>
<proteinExistence type="predicted"/>
<evidence type="ECO:0000313" key="3">
    <source>
        <dbReference type="Proteomes" id="UP000219331"/>
    </source>
</evidence>
<reference evidence="2 3" key="1">
    <citation type="submission" date="2017-08" db="EMBL/GenBank/DDBJ databases">
        <authorList>
            <person name="de Groot N.N."/>
        </authorList>
    </citation>
    <scope>NUCLEOTIDE SEQUENCE [LARGE SCALE GENOMIC DNA]</scope>
    <source>
        <strain evidence="2 3">USBA 352</strain>
    </source>
</reference>
<protein>
    <recommendedName>
        <fullName evidence="4">VWFA domain-containing protein</fullName>
    </recommendedName>
</protein>
<dbReference type="InterPro" id="IPR036465">
    <property type="entry name" value="vWFA_dom_sf"/>
</dbReference>
<accession>A0A285RWE9</accession>
<gene>
    <name evidence="2" type="ORF">SAMN05421512_102247</name>
</gene>
<evidence type="ECO:0000256" key="1">
    <source>
        <dbReference type="SAM" id="SignalP"/>
    </source>
</evidence>
<feature type="chain" id="PRO_5012493250" description="VWFA domain-containing protein" evidence="1">
    <location>
        <begin position="27"/>
        <end position="302"/>
    </location>
</feature>
<dbReference type="EMBL" id="OBML01000002">
    <property type="protein sequence ID" value="SOB96577.1"/>
    <property type="molecule type" value="Genomic_DNA"/>
</dbReference>
<keyword evidence="1" id="KW-0732">Signal</keyword>
<dbReference type="OrthoDB" id="9792179at2"/>
<sequence length="302" mass="32839">MRWRAGAVVRSIPAAALLLAAGLALAAQGPARAQAAGEPVDVALVLAIDVSRSMSREELAIQRRGYAEAIASREVLQAIDYGPHGRIGLAIFEWAGDFHARELLPWTIIESEADAQAVAARLLEGESIGQSRTSISGALLRGMALLKTVPYQAERRVIDVSGDGPNNQGQPVTGLRDAAVDRGITINGLPLMTSDGFAQYFGISDLDEYYRRCVIGGPGAFVVPVHEWTEFPEAVRRKLVMEIGGLAPGSPDDPWHEPWRQREDGTRQPVVPAQFAAAEPYDCLVGEKMWRNRRDLFYDGGR</sequence>
<organism evidence="2 3">
    <name type="scientific">Stappia indica</name>
    <dbReference type="NCBI Taxonomy" id="538381"/>
    <lineage>
        <taxon>Bacteria</taxon>
        <taxon>Pseudomonadati</taxon>
        <taxon>Pseudomonadota</taxon>
        <taxon>Alphaproteobacteria</taxon>
        <taxon>Hyphomicrobiales</taxon>
        <taxon>Stappiaceae</taxon>
        <taxon>Stappia</taxon>
    </lineage>
</organism>
<evidence type="ECO:0000313" key="2">
    <source>
        <dbReference type="EMBL" id="SOB96577.1"/>
    </source>
</evidence>
<keyword evidence="3" id="KW-1185">Reference proteome</keyword>
<dbReference type="Pfam" id="PF06707">
    <property type="entry name" value="DUF1194"/>
    <property type="match status" value="1"/>
</dbReference>
<dbReference type="AlphaFoldDB" id="A0A285RWE9"/>